<dbReference type="Gene3D" id="1.20.80.10">
    <property type="match status" value="1"/>
</dbReference>
<dbReference type="Pfam" id="PF00887">
    <property type="entry name" value="ACBP"/>
    <property type="match status" value="1"/>
</dbReference>
<evidence type="ECO:0000256" key="1">
    <source>
        <dbReference type="ARBA" id="ARBA00023121"/>
    </source>
</evidence>
<dbReference type="GO" id="GO:0000062">
    <property type="term" value="F:fatty-acyl-CoA binding"/>
    <property type="evidence" value="ECO:0007669"/>
    <property type="project" value="InterPro"/>
</dbReference>
<sequence>MNGIDRVFVSALNTVKRLPSSPSSPKPPLDERLLLYGLFKQSMEGDIPQSMLQTLQSDPIDEEDDANREKTEAWAEQKGTTKTEAKKLYITTLIRSMRQYGSKTETAKSLIDELEFVWNQVNGNNDESSPLHSRSNSGSHANLVGQQEDDDDDDDERRVDLDQALPIAYRTAPPSPSKALQPQKTGESRSFNPVTMLLGGSAKPSTTLSQDEKWKRQVEQALQQIRAELASVRESLLITSPSASSLFSKHNTYHQQSLLTQVLSRMSRLLRVSLTVALYDIIFLLGIWYFFRRRGDKRAKRVEEWVRNLYDWTLRKIRMKVRTGVRSIGDRR</sequence>
<evidence type="ECO:0000256" key="2">
    <source>
        <dbReference type="SAM" id="MobiDB-lite"/>
    </source>
</evidence>
<dbReference type="eggNOG" id="KOG0817">
    <property type="taxonomic scope" value="Eukaryota"/>
</dbReference>
<dbReference type="GO" id="GO:0006631">
    <property type="term" value="P:fatty acid metabolic process"/>
    <property type="evidence" value="ECO:0007669"/>
    <property type="project" value="TreeGrafter"/>
</dbReference>
<keyword evidence="6" id="KW-1185">Reference proteome</keyword>
<protein>
    <submittedName>
        <fullName evidence="5">Acyl CoA binding protein</fullName>
    </submittedName>
</protein>
<organism evidence="5 6">
    <name type="scientific">Taphrina deformans (strain PYCC 5710 / ATCC 11124 / CBS 356.35 / IMI 108563 / JCM 9778 / NBRC 8474)</name>
    <name type="common">Peach leaf curl fungus</name>
    <name type="synonym">Lalaria deformans</name>
    <dbReference type="NCBI Taxonomy" id="1097556"/>
    <lineage>
        <taxon>Eukaryota</taxon>
        <taxon>Fungi</taxon>
        <taxon>Dikarya</taxon>
        <taxon>Ascomycota</taxon>
        <taxon>Taphrinomycotina</taxon>
        <taxon>Taphrinomycetes</taxon>
        <taxon>Taphrinales</taxon>
        <taxon>Taphrinaceae</taxon>
        <taxon>Taphrina</taxon>
    </lineage>
</organism>
<dbReference type="Proteomes" id="UP000013776">
    <property type="component" value="Unassembled WGS sequence"/>
</dbReference>
<feature type="transmembrane region" description="Helical" evidence="3">
    <location>
        <begin position="269"/>
        <end position="291"/>
    </location>
</feature>
<dbReference type="OrthoDB" id="346910at2759"/>
<reference evidence="5 6" key="1">
    <citation type="journal article" date="2013" name="MBio">
        <title>Genome sequencing of the plant pathogen Taphrina deformans, the causal agent of peach leaf curl.</title>
        <authorList>
            <person name="Cisse O.H."/>
            <person name="Almeida J.M.G.C.F."/>
            <person name="Fonseca A."/>
            <person name="Kumar A.A."/>
            <person name="Salojaervi J."/>
            <person name="Overmyer K."/>
            <person name="Hauser P.M."/>
            <person name="Pagni M."/>
        </authorList>
    </citation>
    <scope>NUCLEOTIDE SEQUENCE [LARGE SCALE GENOMIC DNA]</scope>
    <source>
        <strain evidence="6">PYCC 5710 / ATCC 11124 / CBS 356.35 / IMI 108563 / JCM 9778 / NBRC 8474</strain>
    </source>
</reference>
<keyword evidence="3" id="KW-0472">Membrane</keyword>
<proteinExistence type="predicted"/>
<feature type="region of interest" description="Disordered" evidence="2">
    <location>
        <begin position="60"/>
        <end position="80"/>
    </location>
</feature>
<feature type="compositionally biased region" description="Polar residues" evidence="2">
    <location>
        <begin position="125"/>
        <end position="140"/>
    </location>
</feature>
<dbReference type="VEuPathDB" id="FungiDB:TAPDE_000024"/>
<dbReference type="PANTHER" id="PTHR23310:SF133">
    <property type="entry name" value="COA BINDING PROTEIN, PUTATIVE (AFU_ORTHOLOGUE AFUA_1G12300)-RELATED"/>
    <property type="match status" value="1"/>
</dbReference>
<dbReference type="InterPro" id="IPR000582">
    <property type="entry name" value="Acyl-CoA-binding_protein"/>
</dbReference>
<keyword evidence="3" id="KW-1133">Transmembrane helix</keyword>
<keyword evidence="1" id="KW-0446">Lipid-binding</keyword>
<feature type="domain" description="ACB" evidence="4">
    <location>
        <begin position="4"/>
        <end position="102"/>
    </location>
</feature>
<name>R4X6A2_TAPDE</name>
<dbReference type="InterPro" id="IPR035984">
    <property type="entry name" value="Acyl-CoA-binding_sf"/>
</dbReference>
<dbReference type="PROSITE" id="PS51228">
    <property type="entry name" value="ACB_2"/>
    <property type="match status" value="1"/>
</dbReference>
<dbReference type="STRING" id="1097556.R4X6A2"/>
<dbReference type="PANTHER" id="PTHR23310">
    <property type="entry name" value="ACYL-COA-BINDING PROTEIN, ACBP"/>
    <property type="match status" value="1"/>
</dbReference>
<evidence type="ECO:0000313" key="5">
    <source>
        <dbReference type="EMBL" id="CCG80520.1"/>
    </source>
</evidence>
<dbReference type="AlphaFoldDB" id="R4X6A2"/>
<evidence type="ECO:0000256" key="3">
    <source>
        <dbReference type="SAM" id="Phobius"/>
    </source>
</evidence>
<evidence type="ECO:0000313" key="6">
    <source>
        <dbReference type="Proteomes" id="UP000013776"/>
    </source>
</evidence>
<accession>R4X6A2</accession>
<feature type="region of interest" description="Disordered" evidence="2">
    <location>
        <begin position="125"/>
        <end position="190"/>
    </location>
</feature>
<feature type="compositionally biased region" description="Basic and acidic residues" evidence="2">
    <location>
        <begin position="67"/>
        <end position="80"/>
    </location>
</feature>
<dbReference type="EMBL" id="CAHR02000002">
    <property type="protein sequence ID" value="CCG80520.1"/>
    <property type="molecule type" value="Genomic_DNA"/>
</dbReference>
<dbReference type="SUPFAM" id="SSF47027">
    <property type="entry name" value="Acyl-CoA binding protein"/>
    <property type="match status" value="1"/>
</dbReference>
<gene>
    <name evidence="5" type="ORF">TAPDE_000024</name>
</gene>
<keyword evidence="3" id="KW-0812">Transmembrane</keyword>
<dbReference type="InterPro" id="IPR014352">
    <property type="entry name" value="FERM/acyl-CoA-bd_prot_sf"/>
</dbReference>
<comment type="caution">
    <text evidence="5">The sequence shown here is derived from an EMBL/GenBank/DDBJ whole genome shotgun (WGS) entry which is preliminary data.</text>
</comment>
<evidence type="ECO:0000259" key="4">
    <source>
        <dbReference type="PROSITE" id="PS51228"/>
    </source>
</evidence>
<feature type="compositionally biased region" description="Polar residues" evidence="2">
    <location>
        <begin position="178"/>
        <end position="190"/>
    </location>
</feature>